<dbReference type="Gene3D" id="3.40.50.300">
    <property type="entry name" value="P-loop containing nucleotide triphosphate hydrolases"/>
    <property type="match status" value="1"/>
</dbReference>
<dbReference type="InterPro" id="IPR052752">
    <property type="entry name" value="NACHT-WD_repeat"/>
</dbReference>
<evidence type="ECO:0000256" key="1">
    <source>
        <dbReference type="PROSITE-ProRule" id="PRU00221"/>
    </source>
</evidence>
<dbReference type="PANTHER" id="PTHR19871:SF14">
    <property type="entry name" value="DUF4062 DOMAIN-CONTAINING PROTEIN"/>
    <property type="match status" value="1"/>
</dbReference>
<organism evidence="6">
    <name type="scientific">Salpingoeca rosetta (strain ATCC 50818 / BSB-021)</name>
    <dbReference type="NCBI Taxonomy" id="946362"/>
    <lineage>
        <taxon>Eukaryota</taxon>
        <taxon>Choanoflagellata</taxon>
        <taxon>Craspedida</taxon>
        <taxon>Salpingoecidae</taxon>
        <taxon>Salpingoeca</taxon>
    </lineage>
</organism>
<dbReference type="InterPro" id="IPR041664">
    <property type="entry name" value="AAA_16"/>
</dbReference>
<feature type="region of interest" description="Disordered" evidence="3">
    <location>
        <begin position="1586"/>
        <end position="1645"/>
    </location>
</feature>
<reference evidence="5" key="1">
    <citation type="submission" date="2009-08" db="EMBL/GenBank/DDBJ databases">
        <title>Annotation of Salpingoeca rosetta.</title>
        <authorList>
            <consortium name="The Broad Institute Genome Sequencing Platform"/>
            <person name="Russ C."/>
            <person name="Cuomo C."/>
            <person name="Burger G."/>
            <person name="Gray M.W."/>
            <person name="Holland P.W.H."/>
            <person name="King N."/>
            <person name="Lang F.B.F."/>
            <person name="Roger A.J."/>
            <person name="Ruiz-Trillo I."/>
            <person name="Young S.K."/>
            <person name="Zeng Q."/>
            <person name="Gargeya S."/>
            <person name="Alvarado L."/>
            <person name="Berlin A."/>
            <person name="Chapman S.B."/>
            <person name="Chen Z."/>
            <person name="Freedman E."/>
            <person name="Gellesch M."/>
            <person name="Goldberg J."/>
            <person name="Griggs A."/>
            <person name="Gujja S."/>
            <person name="Heilman E."/>
            <person name="Heiman D."/>
            <person name="Howarth C."/>
            <person name="Mehta T."/>
            <person name="Neiman D."/>
            <person name="Pearson M."/>
            <person name="Roberts A."/>
            <person name="Saif S."/>
            <person name="Shea T."/>
            <person name="Shenoy N."/>
            <person name="Sisk P."/>
            <person name="Stolte C."/>
            <person name="Sykes S."/>
            <person name="White J."/>
            <person name="Yandava C."/>
            <person name="Haas B."/>
            <person name="Nusbaum C."/>
            <person name="Birren B."/>
        </authorList>
    </citation>
    <scope>NUCLEOTIDE SEQUENCE [LARGE SCALE GENOMIC DNA]</scope>
    <source>
        <strain evidence="5">ATCC 50818</strain>
    </source>
</reference>
<feature type="repeat" description="WD" evidence="1">
    <location>
        <begin position="1482"/>
        <end position="1518"/>
    </location>
</feature>
<feature type="compositionally biased region" description="Low complexity" evidence="3">
    <location>
        <begin position="1601"/>
        <end position="1618"/>
    </location>
</feature>
<dbReference type="STRING" id="946362.F2U4T4"/>
<dbReference type="PROSITE" id="PS50082">
    <property type="entry name" value="WD_REPEATS_2"/>
    <property type="match status" value="2"/>
</dbReference>
<dbReference type="PROSITE" id="PS50294">
    <property type="entry name" value="WD_REPEATS_REGION"/>
    <property type="match status" value="2"/>
</dbReference>
<dbReference type="Proteomes" id="UP000007799">
    <property type="component" value="Unassembled WGS sequence"/>
</dbReference>
<dbReference type="eggNOG" id="KOG0266">
    <property type="taxonomic scope" value="Eukaryota"/>
</dbReference>
<feature type="coiled-coil region" evidence="2">
    <location>
        <begin position="370"/>
        <end position="404"/>
    </location>
</feature>
<dbReference type="SUPFAM" id="SSF52540">
    <property type="entry name" value="P-loop containing nucleoside triphosphate hydrolases"/>
    <property type="match status" value="1"/>
</dbReference>
<keyword evidence="6" id="KW-1185">Reference proteome</keyword>
<dbReference type="EMBL" id="GL832961">
    <property type="protein sequence ID" value="EGD82650.1"/>
    <property type="molecule type" value="Genomic_DNA"/>
</dbReference>
<accession>F2U4T4</accession>
<dbReference type="PANTHER" id="PTHR19871">
    <property type="entry name" value="BETA TRANSDUCIN-RELATED PROTEIN"/>
    <property type="match status" value="1"/>
</dbReference>
<feature type="repeat" description="WD" evidence="1">
    <location>
        <begin position="1178"/>
        <end position="1210"/>
    </location>
</feature>
<dbReference type="SUPFAM" id="SSF50969">
    <property type="entry name" value="YVTN repeat-like/Quinoprotein amine dehydrogenase"/>
    <property type="match status" value="1"/>
</dbReference>
<name>F2U4T4_SALR5</name>
<keyword evidence="2" id="KW-0175">Coiled coil</keyword>
<protein>
    <recommendedName>
        <fullName evidence="4">Orc1-like AAA ATPase domain-containing protein</fullName>
    </recommendedName>
</protein>
<evidence type="ECO:0000256" key="2">
    <source>
        <dbReference type="SAM" id="Coils"/>
    </source>
</evidence>
<proteinExistence type="predicted"/>
<dbReference type="InterPro" id="IPR011047">
    <property type="entry name" value="Quinoprotein_ADH-like_sf"/>
</dbReference>
<dbReference type="OrthoDB" id="10250769at2759"/>
<dbReference type="InParanoid" id="F2U4T4"/>
<gene>
    <name evidence="5" type="ORF">PTSG_03308</name>
</gene>
<evidence type="ECO:0000256" key="3">
    <source>
        <dbReference type="SAM" id="MobiDB-lite"/>
    </source>
</evidence>
<keyword evidence="1" id="KW-0853">WD repeat</keyword>
<dbReference type="Pfam" id="PF13191">
    <property type="entry name" value="AAA_16"/>
    <property type="match status" value="1"/>
</dbReference>
<evidence type="ECO:0000259" key="4">
    <source>
        <dbReference type="Pfam" id="PF13191"/>
    </source>
</evidence>
<dbReference type="SUPFAM" id="SSF50998">
    <property type="entry name" value="Quinoprotein alcohol dehydrogenase-like"/>
    <property type="match status" value="1"/>
</dbReference>
<feature type="compositionally biased region" description="Basic residues" evidence="3">
    <location>
        <begin position="1587"/>
        <end position="1596"/>
    </location>
</feature>
<feature type="domain" description="Orc1-like AAA ATPase" evidence="4">
    <location>
        <begin position="280"/>
        <end position="483"/>
    </location>
</feature>
<sequence length="1645" mass="179152">MSCFEFEVDLLVRDVFVELRQYARANGLEVTFLLLSGQGGRFEDSPGSWQTVCDRLEEIEASDSPITLLLLTGQDWGRPLPPMVIPKDHEHLYNADHLQQFYVFDTNHDAWHLASENLDSLDDVVKTMQPPSGLEHVCRMFLTERKTKSFWIARKVASASSLAQDKVAALGRLLPRSSSGDVDAERLRRADAAHNNAAAVLPKSKRRLLEVDVSACESPGEMESAIDAYRSELRRVMFMFLQRYINAVVQQTDAGAPVRGTVDTEHHQTLLRHRADRHPMREDLIAQVIKFTNFAREMEGSPSASSFLVLHGHSCIGKSTLVAHAVRRGLVSAKGTVAVTRFIGRGCQSQRLTLRRLLHSINEELSREYRREAATAVAAIDQEIQQAEVELAALEEQAREERAAGAEVVIPEWEYETLDQLRATRSLLKYNSDTLGPAASQFQKKLQLASAKRPLFLVLCNLDRLDEPDLAEKLDWLPMELPKHVRVLITTEQGPVFDALRAHVLDPFCFVEVPDLDFVDNDTTFDKWQEKHSTTDAQGRLLLSTIQDANHPLYTQLLLAEASRWRSFDSPQRLKRQIPRSKGSPQDTLTKHVAVMCKRYPCEDIVHRILAYITFFTEHPLSETELLDVLSLDNILLDLFATHLGCTPCGRMCDAVWCDVALRLRPFLAHPGDRGVVAWCHDDIAAAARKFFLDPIVHQVASVAAEFLAGTYADVEKPLQLKPATAKAFGIDPTEPKWRGVCPQPLSFTHNDAHALLPPPNMRILDSSGELLACLGDWKSLLELYLCNFAWLEAKLAVHSPMTIVEMVARFDMSSATPVVKTTLSDLSATLQAITSENTGPVQLAKQLLLRLPVSTTPLQCLRHQAELAIGKGEGLLWPSAPLLPVAELECISVIRTPGWKCWWAGVALAGATGDKKTRATTSRLELVLVWLNAANRDMLHLYNLRTGTLFFEKELDPVLKDVGPLDVGAGEEGDSYGIAGVGIGDNMKGAAVWSNGQARVWALPAGEQLLEFQALDTVVDAVMSGDGTTLVTTNEDAYAVWDTSTGKLLCGEEGLVNVAAVAVSRDGRTAAVAKASGGVVLVDTAKASTTTFPVKTEQVVVAVALQGRSRLAVSLDDSTVIVYDIGSKKQVLSYTHPGQVESVALSANGWCASASGGDKSDRRIHLHDVGFGKRQLLVGHAADVNSVAFHPSLGECVVSASHDGTVRLWRSQDDLAALPNRHIHDDAVDFVRTSPHFAVSASATYATLHFWSHDGEWQRSVCLKGRSDEVDASCYLTGRVAVSDDGEYVVSTLADHSVCCYAWSSEKLEMCSVPNATQAQFVNNGKTTTVAVASKNALVLIDAASAEVKKRLELGDAPIRALAGLASDKYMVAAFDERLLAIDTEKGQILRQFSREAAGSELLLLQVLKRNGTPWVLSYEEGTPSVILRSLLSADEELALESNNTSCACVSADGRLVTICSNAGDVEVYDVEAGGLVLQENGAHGNAVEQCVFSADGRWLLTAGQDTLVKCWDVKAGFVLTGTEQCASPVSSLAVTQGGRGAVVGLRSGVVGHLSLVSATQSPRADVAYGESLLYNLVTTVERSTRSKAKAKSKPRRSESPSYSGSNASSATNTSARVGREATRTGRGGRGGGGNHDKKCCTLL</sequence>
<dbReference type="Gene3D" id="2.130.10.10">
    <property type="entry name" value="YVTN repeat-like/Quinoprotein amine dehydrogenase"/>
    <property type="match status" value="3"/>
</dbReference>
<dbReference type="SMART" id="SM00320">
    <property type="entry name" value="WD40"/>
    <property type="match status" value="7"/>
</dbReference>
<dbReference type="InterPro" id="IPR001680">
    <property type="entry name" value="WD40_rpt"/>
</dbReference>
<dbReference type="InterPro" id="IPR027417">
    <property type="entry name" value="P-loop_NTPase"/>
</dbReference>
<dbReference type="InterPro" id="IPR011044">
    <property type="entry name" value="Quino_amine_DH_bsu"/>
</dbReference>
<dbReference type="InterPro" id="IPR015943">
    <property type="entry name" value="WD40/YVTN_repeat-like_dom_sf"/>
</dbReference>
<evidence type="ECO:0000313" key="5">
    <source>
        <dbReference type="EMBL" id="EGD82650.1"/>
    </source>
</evidence>
<feature type="compositionally biased region" description="Basic and acidic residues" evidence="3">
    <location>
        <begin position="1636"/>
        <end position="1645"/>
    </location>
</feature>
<dbReference type="Pfam" id="PF00400">
    <property type="entry name" value="WD40"/>
    <property type="match status" value="2"/>
</dbReference>
<dbReference type="SUPFAM" id="SSF50978">
    <property type="entry name" value="WD40 repeat-like"/>
    <property type="match status" value="1"/>
</dbReference>
<dbReference type="RefSeq" id="XP_004995886.1">
    <property type="nucleotide sequence ID" value="XM_004995829.1"/>
</dbReference>
<dbReference type="eggNOG" id="KOG3602">
    <property type="taxonomic scope" value="Eukaryota"/>
</dbReference>
<dbReference type="GeneID" id="16076472"/>
<dbReference type="OMA" id="KHTITHA"/>
<evidence type="ECO:0000313" key="6">
    <source>
        <dbReference type="Proteomes" id="UP000007799"/>
    </source>
</evidence>
<dbReference type="InterPro" id="IPR036322">
    <property type="entry name" value="WD40_repeat_dom_sf"/>
</dbReference>
<dbReference type="KEGG" id="sre:PTSG_03308"/>